<dbReference type="GO" id="GO:0016787">
    <property type="term" value="F:hydrolase activity"/>
    <property type="evidence" value="ECO:0007669"/>
    <property type="project" value="UniProtKB-KW"/>
</dbReference>
<evidence type="ECO:0000259" key="4">
    <source>
        <dbReference type="Pfam" id="PF07727"/>
    </source>
</evidence>
<dbReference type="Gene3D" id="3.30.420.10">
    <property type="entry name" value="Ribonuclease H-like superfamily/Ribonuclease H"/>
    <property type="match status" value="1"/>
</dbReference>
<sequence length="425" mass="47258">MSSATAYFSSMSPNNSFLDIYSANGSLMNDTQARQLLGTGCKGTLAQQSCPYTFEQNRRAKRKHRHILESVHALLILSSYPERFWGEATLTTVYLINQIPSSIINNKSSYECLHGILPAYDLLKVLSFDQPPLVTNPSIELFPSDSDANTFDELYDAFPHAPPSSKEDALPADNALDNGESSSLPSSVSPIGFDPVEPKNEILNPPSSCPTRIKTRFDGFVECYKACLVAKGFTQEYGIDYEETFAPVAYPTLVCSLIVIATAKGWKLFQMDVKNAFLNGDLVEEVYMQPPPGLKHPPNKVCQLKRALYGLKQAPRAWFAKFSTTISEFGFTSSPHDTTLFIRKTNHDDMIIIEDDISSIHDLRQFLSHKFEMKDLGVLSYFLGFEVTSSDDGYLLSQTKYASDLISKARLADSKTASTLLEPNV</sequence>
<dbReference type="AlphaFoldDB" id="A0AAV5I256"/>
<feature type="compositionally biased region" description="Low complexity" evidence="3">
    <location>
        <begin position="181"/>
        <end position="190"/>
    </location>
</feature>
<dbReference type="PANTHER" id="PTHR42648">
    <property type="entry name" value="TRANSPOSASE, PUTATIVE-RELATED"/>
    <property type="match status" value="1"/>
</dbReference>
<dbReference type="SUPFAM" id="SSF53098">
    <property type="entry name" value="Ribonuclease H-like"/>
    <property type="match status" value="1"/>
</dbReference>
<dbReference type="PANTHER" id="PTHR42648:SF31">
    <property type="entry name" value="RNA-DIRECTED DNA POLYMERASE"/>
    <property type="match status" value="1"/>
</dbReference>
<protein>
    <recommendedName>
        <fullName evidence="4">Reverse transcriptase Ty1/copia-type domain-containing protein</fullName>
    </recommendedName>
</protein>
<comment type="caution">
    <text evidence="5">The sequence shown here is derived from an EMBL/GenBank/DDBJ whole genome shotgun (WGS) entry which is preliminary data.</text>
</comment>
<reference evidence="5 6" key="1">
    <citation type="journal article" date="2021" name="Commun. Biol.">
        <title>The genome of Shorea leprosula (Dipterocarpaceae) highlights the ecological relevance of drought in aseasonal tropical rainforests.</title>
        <authorList>
            <person name="Ng K.K.S."/>
            <person name="Kobayashi M.J."/>
            <person name="Fawcett J.A."/>
            <person name="Hatakeyama M."/>
            <person name="Paape T."/>
            <person name="Ng C.H."/>
            <person name="Ang C.C."/>
            <person name="Tnah L.H."/>
            <person name="Lee C.T."/>
            <person name="Nishiyama T."/>
            <person name="Sese J."/>
            <person name="O'Brien M.J."/>
            <person name="Copetti D."/>
            <person name="Mohd Noor M.I."/>
            <person name="Ong R.C."/>
            <person name="Putra M."/>
            <person name="Sireger I.Z."/>
            <person name="Indrioko S."/>
            <person name="Kosugi Y."/>
            <person name="Izuno A."/>
            <person name="Isagi Y."/>
            <person name="Lee S.L."/>
            <person name="Shimizu K.K."/>
        </authorList>
    </citation>
    <scope>NUCLEOTIDE SEQUENCE [LARGE SCALE GENOMIC DNA]</scope>
    <source>
        <strain evidence="5">214</strain>
    </source>
</reference>
<feature type="region of interest" description="Disordered" evidence="3">
    <location>
        <begin position="162"/>
        <end position="190"/>
    </location>
</feature>
<proteinExistence type="predicted"/>
<dbReference type="GO" id="GO:0046872">
    <property type="term" value="F:metal ion binding"/>
    <property type="evidence" value="ECO:0007669"/>
    <property type="project" value="UniProtKB-KW"/>
</dbReference>
<evidence type="ECO:0000256" key="3">
    <source>
        <dbReference type="SAM" id="MobiDB-lite"/>
    </source>
</evidence>
<organism evidence="5 6">
    <name type="scientific">Rubroshorea leprosula</name>
    <dbReference type="NCBI Taxonomy" id="152421"/>
    <lineage>
        <taxon>Eukaryota</taxon>
        <taxon>Viridiplantae</taxon>
        <taxon>Streptophyta</taxon>
        <taxon>Embryophyta</taxon>
        <taxon>Tracheophyta</taxon>
        <taxon>Spermatophyta</taxon>
        <taxon>Magnoliopsida</taxon>
        <taxon>eudicotyledons</taxon>
        <taxon>Gunneridae</taxon>
        <taxon>Pentapetalae</taxon>
        <taxon>rosids</taxon>
        <taxon>malvids</taxon>
        <taxon>Malvales</taxon>
        <taxon>Dipterocarpaceae</taxon>
        <taxon>Rubroshorea</taxon>
    </lineage>
</organism>
<evidence type="ECO:0000256" key="1">
    <source>
        <dbReference type="ARBA" id="ARBA00022723"/>
    </source>
</evidence>
<dbReference type="InterPro" id="IPR012337">
    <property type="entry name" value="RNaseH-like_sf"/>
</dbReference>
<dbReference type="Proteomes" id="UP001054252">
    <property type="component" value="Unassembled WGS sequence"/>
</dbReference>
<dbReference type="InterPro" id="IPR039537">
    <property type="entry name" value="Retrotran_Ty1/copia-like"/>
</dbReference>
<dbReference type="InterPro" id="IPR043502">
    <property type="entry name" value="DNA/RNA_pol_sf"/>
</dbReference>
<keyword evidence="1" id="KW-0479">Metal-binding</keyword>
<dbReference type="GO" id="GO:0003676">
    <property type="term" value="F:nucleic acid binding"/>
    <property type="evidence" value="ECO:0007669"/>
    <property type="project" value="InterPro"/>
</dbReference>
<name>A0AAV5I256_9ROSI</name>
<dbReference type="EMBL" id="BPVZ01000006">
    <property type="protein sequence ID" value="GKU93110.1"/>
    <property type="molecule type" value="Genomic_DNA"/>
</dbReference>
<dbReference type="InterPro" id="IPR036397">
    <property type="entry name" value="RNaseH_sf"/>
</dbReference>
<gene>
    <name evidence="5" type="ORF">SLEP1_g6738</name>
</gene>
<keyword evidence="2" id="KW-0378">Hydrolase</keyword>
<dbReference type="InterPro" id="IPR013103">
    <property type="entry name" value="RVT_2"/>
</dbReference>
<dbReference type="Pfam" id="PF07727">
    <property type="entry name" value="RVT_2"/>
    <property type="match status" value="1"/>
</dbReference>
<evidence type="ECO:0000256" key="2">
    <source>
        <dbReference type="ARBA" id="ARBA00022801"/>
    </source>
</evidence>
<evidence type="ECO:0000313" key="5">
    <source>
        <dbReference type="EMBL" id="GKU93110.1"/>
    </source>
</evidence>
<evidence type="ECO:0000313" key="6">
    <source>
        <dbReference type="Proteomes" id="UP001054252"/>
    </source>
</evidence>
<keyword evidence="6" id="KW-1185">Reference proteome</keyword>
<feature type="domain" description="Reverse transcriptase Ty1/copia-type" evidence="4">
    <location>
        <begin position="223"/>
        <end position="419"/>
    </location>
</feature>
<dbReference type="SUPFAM" id="SSF56672">
    <property type="entry name" value="DNA/RNA polymerases"/>
    <property type="match status" value="1"/>
</dbReference>
<accession>A0AAV5I256</accession>